<evidence type="ECO:0000256" key="1">
    <source>
        <dbReference type="ARBA" id="ARBA00008769"/>
    </source>
</evidence>
<dbReference type="AlphaFoldDB" id="A0A364NTL5"/>
<keyword evidence="2" id="KW-0732">Signal</keyword>
<gene>
    <name evidence="3" type="ORF">CU669_18665</name>
</gene>
<organism evidence="3 4">
    <name type="scientific">Paramagnetospirillum kuznetsovii</name>
    <dbReference type="NCBI Taxonomy" id="2053833"/>
    <lineage>
        <taxon>Bacteria</taxon>
        <taxon>Pseudomonadati</taxon>
        <taxon>Pseudomonadota</taxon>
        <taxon>Alphaproteobacteria</taxon>
        <taxon>Rhodospirillales</taxon>
        <taxon>Magnetospirillaceae</taxon>
        <taxon>Paramagnetospirillum</taxon>
    </lineage>
</organism>
<dbReference type="PANTHER" id="PTHR37944:SF1">
    <property type="entry name" value="PORIN B"/>
    <property type="match status" value="1"/>
</dbReference>
<feature type="chain" id="PRO_5016485630" evidence="2">
    <location>
        <begin position="29"/>
        <end position="471"/>
    </location>
</feature>
<evidence type="ECO:0000313" key="3">
    <source>
        <dbReference type="EMBL" id="RAU20406.1"/>
    </source>
</evidence>
<dbReference type="Pfam" id="PF04966">
    <property type="entry name" value="OprB"/>
    <property type="match status" value="1"/>
</dbReference>
<dbReference type="GO" id="GO:0016020">
    <property type="term" value="C:membrane"/>
    <property type="evidence" value="ECO:0007669"/>
    <property type="project" value="InterPro"/>
</dbReference>
<comment type="similarity">
    <text evidence="1 2">Belongs to the OprB family.</text>
</comment>
<dbReference type="GO" id="GO:0015288">
    <property type="term" value="F:porin activity"/>
    <property type="evidence" value="ECO:0007669"/>
    <property type="project" value="InterPro"/>
</dbReference>
<feature type="signal peptide" evidence="2">
    <location>
        <begin position="1"/>
        <end position="28"/>
    </location>
</feature>
<reference evidence="3 4" key="1">
    <citation type="submission" date="2017-11" db="EMBL/GenBank/DDBJ databases">
        <title>Draft genome sequence of magnetotactic bacterium Magnetospirillum kuznetsovii LBB-42.</title>
        <authorList>
            <person name="Grouzdev D.S."/>
            <person name="Rysina M.S."/>
            <person name="Baslerov R.V."/>
            <person name="Koziaeva V."/>
        </authorList>
    </citation>
    <scope>NUCLEOTIDE SEQUENCE [LARGE SCALE GENOMIC DNA]</scope>
    <source>
        <strain evidence="3 4">LBB-42</strain>
    </source>
</reference>
<dbReference type="OrthoDB" id="177316at2"/>
<name>A0A364NTL5_9PROT</name>
<dbReference type="InterPro" id="IPR038673">
    <property type="entry name" value="OprB_sf"/>
</dbReference>
<dbReference type="InterPro" id="IPR007049">
    <property type="entry name" value="Carb-sel_porin_OprB"/>
</dbReference>
<evidence type="ECO:0000256" key="2">
    <source>
        <dbReference type="RuleBase" id="RU363072"/>
    </source>
</evidence>
<evidence type="ECO:0000313" key="4">
    <source>
        <dbReference type="Proteomes" id="UP000251075"/>
    </source>
</evidence>
<keyword evidence="4" id="KW-1185">Reference proteome</keyword>
<sequence>MRYQMKASMVIAGLIALPLWAASFPALAGDESSAPAPEAAEPKGFWERDTLTGNWGGLRDDLADNGLKFTATYTGETLGNVSGGLRRRAVAEGLLQLDIDADLEKAMGWKGGLMHLTAFHIHGRQLSANFLGANLATVRDIEANPATRLYSVWFQQSVLDDMVSLRFGQLPMQEEFYTSANSAYLLNGAFGWPLGFSANLPSSGSGYPVANLGSRLKVQATEQLAILAGVFTGDVAPGSAQVPDPQKRNRSGVDMRVDQPPLWLAEVDYGVNQEKDAEGLPAMFKLGGLYYNGRALDQRYDNTGLPLAASDSSTVAKPKHGNWAVYGVIDQMLWKTPGTADGGLSTFFRTTVLPEDRNQLPFAFDTGLTYKGLFEGRDDDVAAIGFAYGRISPALAARDSDARRMNTSTAQVRDFEAAVELTYRYQVTPWWTIVPDAQYIFHPAGGAGLPDRPATPIPDAAVLGLRTVFKL</sequence>
<accession>A0A364NTL5</accession>
<dbReference type="PANTHER" id="PTHR37944">
    <property type="entry name" value="PORIN B"/>
    <property type="match status" value="1"/>
</dbReference>
<dbReference type="Proteomes" id="UP000251075">
    <property type="component" value="Unassembled WGS sequence"/>
</dbReference>
<dbReference type="Gene3D" id="2.40.160.180">
    <property type="entry name" value="Carbohydrate-selective porin OprB"/>
    <property type="match status" value="1"/>
</dbReference>
<dbReference type="InterPro" id="IPR052932">
    <property type="entry name" value="OprB_Porin"/>
</dbReference>
<dbReference type="GO" id="GO:0008643">
    <property type="term" value="P:carbohydrate transport"/>
    <property type="evidence" value="ECO:0007669"/>
    <property type="project" value="InterPro"/>
</dbReference>
<protein>
    <submittedName>
        <fullName evidence="3">Carbohydrate porin</fullName>
    </submittedName>
</protein>
<proteinExistence type="inferred from homology"/>
<comment type="caution">
    <text evidence="3">The sequence shown here is derived from an EMBL/GenBank/DDBJ whole genome shotgun (WGS) entry which is preliminary data.</text>
</comment>
<dbReference type="EMBL" id="PGTO01000024">
    <property type="protein sequence ID" value="RAU20406.1"/>
    <property type="molecule type" value="Genomic_DNA"/>
</dbReference>